<name>A0ABQ4TZ89_9HYPH</name>
<dbReference type="Pfam" id="PF04134">
    <property type="entry name" value="DCC1-like"/>
    <property type="match status" value="1"/>
</dbReference>
<evidence type="ECO:0000313" key="1">
    <source>
        <dbReference type="EMBL" id="GJE60371.1"/>
    </source>
</evidence>
<keyword evidence="2" id="KW-1185">Reference proteome</keyword>
<dbReference type="RefSeq" id="WP_238182942.1">
    <property type="nucleotide sequence ID" value="NZ_BPRB01000127.1"/>
</dbReference>
<sequence length="141" mass="16169">MMATLQADDTGDGPIILFDAACVLCSANARFVLERDRDAVFRLASMQGEVGQRLYRRSGMDPNDPVSMLVVEGNRVRRDSDAVLSIYERLGFPWTLAAIFRIVPAALRDPVYRWIARNRYRVFGKRETCWIAPPEYRDRIL</sequence>
<protein>
    <recommendedName>
        <fullName evidence="3">Thiol-disulfide oxidoreductase DCC family protein</fullName>
    </recommendedName>
</protein>
<reference evidence="1" key="2">
    <citation type="submission" date="2021-08" db="EMBL/GenBank/DDBJ databases">
        <authorList>
            <person name="Tani A."/>
            <person name="Ola A."/>
            <person name="Ogura Y."/>
            <person name="Katsura K."/>
            <person name="Hayashi T."/>
        </authorList>
    </citation>
    <scope>NUCLEOTIDE SEQUENCE</scope>
    <source>
        <strain evidence="1">DSM 23632</strain>
    </source>
</reference>
<evidence type="ECO:0008006" key="3">
    <source>
        <dbReference type="Google" id="ProtNLM"/>
    </source>
</evidence>
<reference evidence="1" key="1">
    <citation type="journal article" date="2021" name="Front. Microbiol.">
        <title>Comprehensive Comparative Genomics and Phenotyping of Methylobacterium Species.</title>
        <authorList>
            <person name="Alessa O."/>
            <person name="Ogura Y."/>
            <person name="Fujitani Y."/>
            <person name="Takami H."/>
            <person name="Hayashi T."/>
            <person name="Sahin N."/>
            <person name="Tani A."/>
        </authorList>
    </citation>
    <scope>NUCLEOTIDE SEQUENCE</scope>
    <source>
        <strain evidence="1">DSM 23632</strain>
    </source>
</reference>
<gene>
    <name evidence="1" type="ORF">MPOCJGCO_2482</name>
</gene>
<comment type="caution">
    <text evidence="1">The sequence shown here is derived from an EMBL/GenBank/DDBJ whole genome shotgun (WGS) entry which is preliminary data.</text>
</comment>
<accession>A0ABQ4TZ89</accession>
<dbReference type="InterPro" id="IPR052927">
    <property type="entry name" value="DCC_oxidoreductase"/>
</dbReference>
<dbReference type="Proteomes" id="UP001055057">
    <property type="component" value="Unassembled WGS sequence"/>
</dbReference>
<dbReference type="EMBL" id="BPRB01000127">
    <property type="protein sequence ID" value="GJE60371.1"/>
    <property type="molecule type" value="Genomic_DNA"/>
</dbReference>
<evidence type="ECO:0000313" key="2">
    <source>
        <dbReference type="Proteomes" id="UP001055057"/>
    </source>
</evidence>
<dbReference type="PANTHER" id="PTHR33639">
    <property type="entry name" value="THIOL-DISULFIDE OXIDOREDUCTASE DCC"/>
    <property type="match status" value="1"/>
</dbReference>
<organism evidence="1 2">
    <name type="scientific">Methylobacterium trifolii</name>
    <dbReference type="NCBI Taxonomy" id="1003092"/>
    <lineage>
        <taxon>Bacteria</taxon>
        <taxon>Pseudomonadati</taxon>
        <taxon>Pseudomonadota</taxon>
        <taxon>Alphaproteobacteria</taxon>
        <taxon>Hyphomicrobiales</taxon>
        <taxon>Methylobacteriaceae</taxon>
        <taxon>Methylobacterium</taxon>
    </lineage>
</organism>
<dbReference type="PANTHER" id="PTHR33639:SF2">
    <property type="entry name" value="DUF393 DOMAIN-CONTAINING PROTEIN"/>
    <property type="match status" value="1"/>
</dbReference>
<dbReference type="InterPro" id="IPR007263">
    <property type="entry name" value="DCC1-like"/>
</dbReference>
<proteinExistence type="predicted"/>